<keyword evidence="1" id="KW-0963">Cytoplasm</keyword>
<dbReference type="PANTHER" id="PTHR30307">
    <property type="entry name" value="S-ADENOSYLMETHIONINE:TRNA RIBOSYLTRANSFERASE-ISOMERASE"/>
    <property type="match status" value="1"/>
</dbReference>
<dbReference type="GO" id="GO:0008616">
    <property type="term" value="P:tRNA queuosine(34) biosynthetic process"/>
    <property type="evidence" value="ECO:0007669"/>
    <property type="project" value="UniProtKB-KW"/>
</dbReference>
<dbReference type="AlphaFoldDB" id="A0A1I2BCT1"/>
<dbReference type="Pfam" id="PF02547">
    <property type="entry name" value="Queuosine_synth"/>
    <property type="match status" value="1"/>
</dbReference>
<evidence type="ECO:0000313" key="5">
    <source>
        <dbReference type="EMBL" id="SFE53955.1"/>
    </source>
</evidence>
<proteinExistence type="predicted"/>
<evidence type="ECO:0000256" key="3">
    <source>
        <dbReference type="ARBA" id="ARBA00022691"/>
    </source>
</evidence>
<dbReference type="STRING" id="54.SAMN02745121_04608"/>
<sequence length="358" mass="37878">MRPATAPRDDRAGARLLLLDPRTGARADARVRDLPRWLAPGDLLIVNDAATLPASLPARVWRKNHVSQDMSSEDVEVRLTGAGEATWRVALLGAGDWRTPTERRAPPPALQVGDRLVFGAALAAEVVHVSPISPRLCELRFDREGAALWGALYRLGRPVQYAYVSEPLALWSVQTVFAARPWAAEMPSAGRPFDWETLLALRRAGVEIAAVTHAAGLSSVGDPDLDAALPLPERFDVPAATVAAIARARARGGRVIAVGTTVVRALEGNARRFGELRAGSGETDLVLGPGFVPRVVDGVVTGMHGPGESHFELLRAFAGEAALRAAFEHATAAGYLAHEFGDAALIVPGLAPASARAA</sequence>
<dbReference type="SUPFAM" id="SSF111337">
    <property type="entry name" value="QueA-like"/>
    <property type="match status" value="1"/>
</dbReference>
<dbReference type="Proteomes" id="UP000199400">
    <property type="component" value="Unassembled WGS sequence"/>
</dbReference>
<dbReference type="InterPro" id="IPR042118">
    <property type="entry name" value="QueA_dom1"/>
</dbReference>
<dbReference type="GO" id="GO:0051075">
    <property type="term" value="F:S-adenosylmethionine:tRNA ribosyltransferase-isomerase activity"/>
    <property type="evidence" value="ECO:0007669"/>
    <property type="project" value="TreeGrafter"/>
</dbReference>
<accession>A0A1I2BCT1</accession>
<keyword evidence="3" id="KW-0949">S-adenosyl-L-methionine</keyword>
<organism evidence="5 6">
    <name type="scientific">Nannocystis exedens</name>
    <dbReference type="NCBI Taxonomy" id="54"/>
    <lineage>
        <taxon>Bacteria</taxon>
        <taxon>Pseudomonadati</taxon>
        <taxon>Myxococcota</taxon>
        <taxon>Polyangia</taxon>
        <taxon>Nannocystales</taxon>
        <taxon>Nannocystaceae</taxon>
        <taxon>Nannocystis</taxon>
    </lineage>
</organism>
<protein>
    <submittedName>
        <fullName evidence="5">S-adenosylmethionine:tRNA ribosyltransferase-isomerase</fullName>
    </submittedName>
</protein>
<name>A0A1I2BCT1_9BACT</name>
<dbReference type="InterPro" id="IPR003699">
    <property type="entry name" value="QueA"/>
</dbReference>
<evidence type="ECO:0000256" key="1">
    <source>
        <dbReference type="ARBA" id="ARBA00022490"/>
    </source>
</evidence>
<evidence type="ECO:0000256" key="4">
    <source>
        <dbReference type="ARBA" id="ARBA00022785"/>
    </source>
</evidence>
<keyword evidence="5" id="KW-0413">Isomerase</keyword>
<reference evidence="6" key="1">
    <citation type="submission" date="2016-10" db="EMBL/GenBank/DDBJ databases">
        <authorList>
            <person name="Varghese N."/>
            <person name="Submissions S."/>
        </authorList>
    </citation>
    <scope>NUCLEOTIDE SEQUENCE [LARGE SCALE GENOMIC DNA]</scope>
    <source>
        <strain evidence="6">ATCC 25963</strain>
    </source>
</reference>
<dbReference type="OrthoDB" id="9783887at2"/>
<dbReference type="InterPro" id="IPR042119">
    <property type="entry name" value="QueA_dom2"/>
</dbReference>
<dbReference type="PANTHER" id="PTHR30307:SF0">
    <property type="entry name" value="S-ADENOSYLMETHIONINE:TRNA RIBOSYLTRANSFERASE-ISOMERASE"/>
    <property type="match status" value="1"/>
</dbReference>
<keyword evidence="4" id="KW-0671">Queuosine biosynthesis</keyword>
<dbReference type="Gene3D" id="2.40.10.240">
    <property type="entry name" value="QueA-like"/>
    <property type="match status" value="1"/>
</dbReference>
<evidence type="ECO:0000256" key="2">
    <source>
        <dbReference type="ARBA" id="ARBA00022679"/>
    </source>
</evidence>
<dbReference type="RefSeq" id="WP_096326421.1">
    <property type="nucleotide sequence ID" value="NZ_FOMX01000015.1"/>
</dbReference>
<keyword evidence="2 5" id="KW-0808">Transferase</keyword>
<evidence type="ECO:0000313" key="6">
    <source>
        <dbReference type="Proteomes" id="UP000199400"/>
    </source>
</evidence>
<keyword evidence="6" id="KW-1185">Reference proteome</keyword>
<gene>
    <name evidence="5" type="ORF">SAMN02745121_04608</name>
</gene>
<dbReference type="EMBL" id="FOMX01000015">
    <property type="protein sequence ID" value="SFE53955.1"/>
    <property type="molecule type" value="Genomic_DNA"/>
</dbReference>
<dbReference type="Gene3D" id="3.40.1780.10">
    <property type="entry name" value="QueA-like"/>
    <property type="match status" value="1"/>
</dbReference>
<dbReference type="InterPro" id="IPR036100">
    <property type="entry name" value="QueA_sf"/>
</dbReference>